<name>A0A0F7L7E2_9VIRU</name>
<evidence type="ECO:0000313" key="1">
    <source>
        <dbReference type="EMBL" id="AKH48489.1"/>
    </source>
</evidence>
<organism evidence="1">
    <name type="scientific">uncultured marine virus</name>
    <dbReference type="NCBI Taxonomy" id="186617"/>
    <lineage>
        <taxon>Viruses</taxon>
        <taxon>environmental samples</taxon>
    </lineage>
</organism>
<reference evidence="1" key="1">
    <citation type="journal article" date="2015" name="Front. Microbiol.">
        <title>Combining genomic sequencing methods to explore viral diversity and reveal potential virus-host interactions.</title>
        <authorList>
            <person name="Chow C.E."/>
            <person name="Winget D.M."/>
            <person name="White R.A.III."/>
            <person name="Hallam S.J."/>
            <person name="Suttle C.A."/>
        </authorList>
    </citation>
    <scope>NUCLEOTIDE SEQUENCE</scope>
    <source>
        <strain evidence="1">Oxic1_9</strain>
    </source>
</reference>
<proteinExistence type="predicted"/>
<accession>A0A0F7L7E2</accession>
<dbReference type="EMBL" id="KR029604">
    <property type="protein sequence ID" value="AKH48489.1"/>
    <property type="molecule type" value="Genomic_DNA"/>
</dbReference>
<reference evidence="1" key="2">
    <citation type="submission" date="2015-03" db="EMBL/GenBank/DDBJ databases">
        <authorList>
            <person name="Chow C.-E.T."/>
            <person name="Winget D.M."/>
            <person name="White R.A.III."/>
            <person name="Hallam S.J."/>
            <person name="Suttle C.A."/>
        </authorList>
    </citation>
    <scope>NUCLEOTIDE SEQUENCE</scope>
    <source>
        <strain evidence="1">Oxic1_9</strain>
    </source>
</reference>
<sequence length="62" mass="7376">MKCFYCNDDVIWQNDYDMEDIDPDSTHNIISYYDCKGCGAWYEIYTDKKKIMDNTHNKVAHG</sequence>
<protein>
    <submittedName>
        <fullName evidence="1">Uncharacterized protein</fullName>
    </submittedName>
</protein>